<evidence type="ECO:0000313" key="1">
    <source>
        <dbReference type="EMBL" id="MDZ5454960.1"/>
    </source>
</evidence>
<keyword evidence="2" id="KW-1185">Reference proteome</keyword>
<gene>
    <name evidence="1" type="ORF">SM757_00090</name>
</gene>
<evidence type="ECO:0000313" key="2">
    <source>
        <dbReference type="Proteomes" id="UP001293718"/>
    </source>
</evidence>
<geneLocation type="plasmid" evidence="1">
    <name>unnamed</name>
</geneLocation>
<proteinExistence type="predicted"/>
<dbReference type="EMBL" id="JAXOJX010000001">
    <property type="protein sequence ID" value="MDZ5454960.1"/>
    <property type="molecule type" value="Genomic_DNA"/>
</dbReference>
<sequence>MPGSHSNHSTSFFGDCADGAVPVLCCYGLNCCTVQAMQEPELKNTRLEPFDAHARARLPCIPRDALNALERRLLEHRLPAAEEAFLAARLATYRKLAQLGLCEDCCCAGTA</sequence>
<name>A0ABU5I788_9BURK</name>
<comment type="caution">
    <text evidence="1">The sequence shown here is derived from an EMBL/GenBank/DDBJ whole genome shotgun (WGS) entry which is preliminary data.</text>
</comment>
<dbReference type="RefSeq" id="WP_322464060.1">
    <property type="nucleotide sequence ID" value="NZ_JAXOJX010000001.1"/>
</dbReference>
<organism evidence="1 2">
    <name type="scientific">Azohydromonas lata</name>
    <dbReference type="NCBI Taxonomy" id="45677"/>
    <lineage>
        <taxon>Bacteria</taxon>
        <taxon>Pseudomonadati</taxon>
        <taxon>Pseudomonadota</taxon>
        <taxon>Betaproteobacteria</taxon>
        <taxon>Burkholderiales</taxon>
        <taxon>Sphaerotilaceae</taxon>
        <taxon>Azohydromonas</taxon>
    </lineage>
</organism>
<reference evidence="1 2" key="1">
    <citation type="submission" date="2023-11" db="EMBL/GenBank/DDBJ databases">
        <title>Draft genome of Azohydromonas lata strain H1 (DSM1123), a polyhydroxyalkanoate producer.</title>
        <authorList>
            <person name="Traversa D."/>
            <person name="D'Addabbo P."/>
            <person name="Pazzani C."/>
            <person name="Manzari C."/>
            <person name="Chiara M."/>
            <person name="Scrascia M."/>
        </authorList>
    </citation>
    <scope>NUCLEOTIDE SEQUENCE [LARGE SCALE GENOMIC DNA]</scope>
    <source>
        <strain evidence="1 2">H1</strain>
        <plasmid evidence="1">unnamed</plasmid>
    </source>
</reference>
<protein>
    <submittedName>
        <fullName evidence="1">Uncharacterized protein</fullName>
    </submittedName>
</protein>
<accession>A0ABU5I788</accession>
<dbReference type="Proteomes" id="UP001293718">
    <property type="component" value="Unassembled WGS sequence"/>
</dbReference>
<keyword evidence="1" id="KW-0614">Plasmid</keyword>